<keyword evidence="2" id="KW-0378">Hydrolase</keyword>
<evidence type="ECO:0000313" key="4">
    <source>
        <dbReference type="EMBL" id="SMP07833.1"/>
    </source>
</evidence>
<sequence>MREYKSYIFLLLITIFIVSSCDRRPLEKKDSIHQLQEKISSVITQVTPSIVTVFSKQNDNKSAPNIFRYDLSENESVGSGFIIKRDAKYFYIITNTHVIEKAKNIAVKFYNDLELKAEVVGSDTKTDISIIKVPITPSISNLKPLKFAPEEKIKVGYFVIAAGSPYNLGYTYTFGIISALNRDLGISSYEDYIQTDAAINPGDSGGPLINIDGEVVGMNVAIIQSGEGLGFAIPVSTIKDISEDIIKYGKVRRGWIGIMVEDIPENLKESKNLSGGAIIIKIQKNSPAKEYGLKEGDIIYAVDDIPVKNAKQLKKMMLKFKPNQDIKFDIIRDNIRMSIIVKAGEKDL</sequence>
<feature type="domain" description="PDZ" evidence="3">
    <location>
        <begin position="245"/>
        <end position="334"/>
    </location>
</feature>
<dbReference type="PROSITE" id="PS51257">
    <property type="entry name" value="PROKAR_LIPOPROTEIN"/>
    <property type="match status" value="1"/>
</dbReference>
<dbReference type="Gene3D" id="2.30.42.10">
    <property type="match status" value="1"/>
</dbReference>
<dbReference type="GO" id="GO:0004252">
    <property type="term" value="F:serine-type endopeptidase activity"/>
    <property type="evidence" value="ECO:0007669"/>
    <property type="project" value="InterPro"/>
</dbReference>
<dbReference type="PRINTS" id="PR00834">
    <property type="entry name" value="PROTEASES2C"/>
</dbReference>
<dbReference type="GO" id="GO:0006508">
    <property type="term" value="P:proteolysis"/>
    <property type="evidence" value="ECO:0007669"/>
    <property type="project" value="UniProtKB-KW"/>
</dbReference>
<dbReference type="InterPro" id="IPR001940">
    <property type="entry name" value="Peptidase_S1C"/>
</dbReference>
<dbReference type="SUPFAM" id="SSF50494">
    <property type="entry name" value="Trypsin-like serine proteases"/>
    <property type="match status" value="1"/>
</dbReference>
<dbReference type="Proteomes" id="UP001157947">
    <property type="component" value="Unassembled WGS sequence"/>
</dbReference>
<evidence type="ECO:0000259" key="3">
    <source>
        <dbReference type="PROSITE" id="PS50106"/>
    </source>
</evidence>
<keyword evidence="1 4" id="KW-0645">Protease</keyword>
<dbReference type="Pfam" id="PF13365">
    <property type="entry name" value="Trypsin_2"/>
    <property type="match status" value="1"/>
</dbReference>
<dbReference type="InterPro" id="IPR001478">
    <property type="entry name" value="PDZ"/>
</dbReference>
<dbReference type="Gene3D" id="2.40.10.120">
    <property type="match status" value="1"/>
</dbReference>
<dbReference type="InterPro" id="IPR051201">
    <property type="entry name" value="Chloro_Bact_Ser_Proteases"/>
</dbReference>
<dbReference type="RefSeq" id="WP_265133991.1">
    <property type="nucleotide sequence ID" value="NZ_FXTX01000005.1"/>
</dbReference>
<evidence type="ECO:0000313" key="5">
    <source>
        <dbReference type="Proteomes" id="UP001157947"/>
    </source>
</evidence>
<dbReference type="PANTHER" id="PTHR43343:SF3">
    <property type="entry name" value="PROTEASE DO-LIKE 8, CHLOROPLASTIC"/>
    <property type="match status" value="1"/>
</dbReference>
<evidence type="ECO:0000256" key="1">
    <source>
        <dbReference type="ARBA" id="ARBA00022670"/>
    </source>
</evidence>
<comment type="caution">
    <text evidence="4">The sequence shown here is derived from an EMBL/GenBank/DDBJ whole genome shotgun (WGS) entry which is preliminary data.</text>
</comment>
<organism evidence="4 5">
    <name type="scientific">Venenivibrio stagnispumantis</name>
    <dbReference type="NCBI Taxonomy" id="407998"/>
    <lineage>
        <taxon>Bacteria</taxon>
        <taxon>Pseudomonadati</taxon>
        <taxon>Aquificota</taxon>
        <taxon>Aquificia</taxon>
        <taxon>Aquificales</taxon>
        <taxon>Hydrogenothermaceae</taxon>
        <taxon>Venenivibrio</taxon>
    </lineage>
</organism>
<dbReference type="InterPro" id="IPR036034">
    <property type="entry name" value="PDZ_sf"/>
</dbReference>
<protein>
    <submittedName>
        <fullName evidence="4">Serine protease, S1-C subfamily, contains C-terminal PDZ domain</fullName>
    </submittedName>
</protein>
<dbReference type="PROSITE" id="PS50106">
    <property type="entry name" value="PDZ"/>
    <property type="match status" value="1"/>
</dbReference>
<evidence type="ECO:0000256" key="2">
    <source>
        <dbReference type="ARBA" id="ARBA00022801"/>
    </source>
</evidence>
<dbReference type="SMART" id="SM00228">
    <property type="entry name" value="PDZ"/>
    <property type="match status" value="1"/>
</dbReference>
<dbReference type="InterPro" id="IPR009003">
    <property type="entry name" value="Peptidase_S1_PA"/>
</dbReference>
<dbReference type="SUPFAM" id="SSF50156">
    <property type="entry name" value="PDZ domain-like"/>
    <property type="match status" value="1"/>
</dbReference>
<accession>A0AA46ADU1</accession>
<dbReference type="Pfam" id="PF13180">
    <property type="entry name" value="PDZ_2"/>
    <property type="match status" value="1"/>
</dbReference>
<proteinExistence type="predicted"/>
<name>A0AA46ADU1_9AQUI</name>
<gene>
    <name evidence="4" type="ORF">SAMN06264868_10565</name>
</gene>
<dbReference type="PANTHER" id="PTHR43343">
    <property type="entry name" value="PEPTIDASE S12"/>
    <property type="match status" value="1"/>
</dbReference>
<dbReference type="EMBL" id="FXTX01000005">
    <property type="protein sequence ID" value="SMP07833.1"/>
    <property type="molecule type" value="Genomic_DNA"/>
</dbReference>
<keyword evidence="5" id="KW-1185">Reference proteome</keyword>
<reference evidence="4" key="1">
    <citation type="submission" date="2017-05" db="EMBL/GenBank/DDBJ databases">
        <authorList>
            <person name="Varghese N."/>
            <person name="Submissions S."/>
        </authorList>
    </citation>
    <scope>NUCLEOTIDE SEQUENCE</scope>
    <source>
        <strain evidence="4">DSM 18763</strain>
    </source>
</reference>
<dbReference type="AlphaFoldDB" id="A0AA46ADU1"/>